<evidence type="ECO:0000256" key="2">
    <source>
        <dbReference type="ARBA" id="ARBA00006219"/>
    </source>
</evidence>
<accession>G8X377</accession>
<dbReference type="HOGENOM" id="CLU_029675_0_0_11"/>
<evidence type="ECO:0000256" key="13">
    <source>
        <dbReference type="ARBA" id="ARBA00031251"/>
    </source>
</evidence>
<dbReference type="Gene3D" id="3.90.1200.10">
    <property type="match status" value="1"/>
</dbReference>
<evidence type="ECO:0000256" key="6">
    <source>
        <dbReference type="ARBA" id="ARBA00022600"/>
    </source>
</evidence>
<evidence type="ECO:0000256" key="8">
    <source>
        <dbReference type="ARBA" id="ARBA00022741"/>
    </source>
</evidence>
<comment type="similarity">
    <text evidence="2">Belongs to the aminoglycoside phosphotransferase family.</text>
</comment>
<evidence type="ECO:0000256" key="5">
    <source>
        <dbReference type="ARBA" id="ARBA00013882"/>
    </source>
</evidence>
<evidence type="ECO:0000313" key="18">
    <source>
        <dbReference type="Proteomes" id="UP000007842"/>
    </source>
</evidence>
<dbReference type="SUPFAM" id="SSF56112">
    <property type="entry name" value="Protein kinase-like (PK-like)"/>
    <property type="match status" value="1"/>
</dbReference>
<dbReference type="Pfam" id="PF18085">
    <property type="entry name" value="Mak_N_cap"/>
    <property type="match status" value="1"/>
</dbReference>
<organism evidence="17 18">
    <name type="scientific">Streptantibioticus cattleyicolor (strain ATCC 35852 / DSM 46488 / JCM 4925 / NBRC 14057 / NRRL 8057)</name>
    <name type="common">Streptomyces cattleya</name>
    <dbReference type="NCBI Taxonomy" id="1003195"/>
    <lineage>
        <taxon>Bacteria</taxon>
        <taxon>Bacillati</taxon>
        <taxon>Actinomycetota</taxon>
        <taxon>Actinomycetes</taxon>
        <taxon>Kitasatosporales</taxon>
        <taxon>Streptomycetaceae</taxon>
        <taxon>Streptantibioticus</taxon>
    </lineage>
</organism>
<dbReference type="GO" id="GO:0005524">
    <property type="term" value="F:ATP binding"/>
    <property type="evidence" value="ECO:0007669"/>
    <property type="project" value="UniProtKB-KW"/>
</dbReference>
<feature type="domain" description="Maltokinase N-terminal cap" evidence="16">
    <location>
        <begin position="52"/>
        <end position="144"/>
    </location>
</feature>
<name>F8K553_STREN</name>
<evidence type="ECO:0000256" key="9">
    <source>
        <dbReference type="ARBA" id="ARBA00022777"/>
    </source>
</evidence>
<keyword evidence="8" id="KW-0547">Nucleotide-binding</keyword>
<accession>F8K553</accession>
<gene>
    <name evidence="17" type="ordered locus">SCATT_42410</name>
</gene>
<comment type="subunit">
    <text evidence="3">Monomer.</text>
</comment>
<dbReference type="STRING" id="1003195.SCATT_42410"/>
<evidence type="ECO:0000259" key="16">
    <source>
        <dbReference type="Pfam" id="PF18085"/>
    </source>
</evidence>
<evidence type="ECO:0000256" key="12">
    <source>
        <dbReference type="ARBA" id="ARBA00023277"/>
    </source>
</evidence>
<keyword evidence="6" id="KW-0321">Glycogen metabolism</keyword>
<proteinExistence type="inferred from homology"/>
<comment type="pathway">
    <text evidence="1">Glycan biosynthesis; glycogen biosynthesis.</text>
</comment>
<evidence type="ECO:0000313" key="17">
    <source>
        <dbReference type="EMBL" id="AEW96612.1"/>
    </source>
</evidence>
<dbReference type="Proteomes" id="UP000007842">
    <property type="component" value="Chromosome"/>
</dbReference>
<evidence type="ECO:0000256" key="10">
    <source>
        <dbReference type="ARBA" id="ARBA00022840"/>
    </source>
</evidence>
<dbReference type="AlphaFoldDB" id="F8K553"/>
<evidence type="ECO:0000256" key="3">
    <source>
        <dbReference type="ARBA" id="ARBA00011245"/>
    </source>
</evidence>
<dbReference type="UniPathway" id="UPA00164"/>
<dbReference type="KEGG" id="scy:SCATT_42410"/>
<dbReference type="PATRIC" id="fig|1003195.11.peg.5696"/>
<protein>
    <recommendedName>
        <fullName evidence="5">Maltokinase</fullName>
        <ecNumber evidence="4">2.7.1.175</ecNumber>
    </recommendedName>
    <alternativeName>
        <fullName evidence="13">Maltose-1-phosphate synthase</fullName>
    </alternativeName>
</protein>
<dbReference type="EC" id="2.7.1.175" evidence="4"/>
<evidence type="ECO:0000256" key="7">
    <source>
        <dbReference type="ARBA" id="ARBA00022679"/>
    </source>
</evidence>
<dbReference type="InterPro" id="IPR011009">
    <property type="entry name" value="Kinase-like_dom_sf"/>
</dbReference>
<keyword evidence="9" id="KW-0418">Kinase</keyword>
<keyword evidence="10" id="KW-0067">ATP-binding</keyword>
<dbReference type="RefSeq" id="WP_014144966.1">
    <property type="nucleotide sequence ID" value="NC_016111.1"/>
</dbReference>
<keyword evidence="7" id="KW-0808">Transferase</keyword>
<keyword evidence="12" id="KW-0119">Carbohydrate metabolism</keyword>
<dbReference type="InterPro" id="IPR040999">
    <property type="entry name" value="Mak_N_cap"/>
</dbReference>
<dbReference type="GO" id="GO:0016301">
    <property type="term" value="F:kinase activity"/>
    <property type="evidence" value="ECO:0007669"/>
    <property type="project" value="UniProtKB-KW"/>
</dbReference>
<dbReference type="OrthoDB" id="3787729at2"/>
<keyword evidence="11" id="KW-0320">Glycogen biosynthesis</keyword>
<reference evidence="18" key="1">
    <citation type="submission" date="2011-12" db="EMBL/GenBank/DDBJ databases">
        <title>Complete genome sequence of Streptomyces cattleya strain DSM 46488.</title>
        <authorList>
            <person name="Ou H.-Y."/>
            <person name="Li P."/>
            <person name="Zhao C."/>
            <person name="O'Hagan D."/>
            <person name="Deng Z."/>
        </authorList>
    </citation>
    <scope>NUCLEOTIDE SEQUENCE [LARGE SCALE GENOMIC DNA]</scope>
    <source>
        <strain evidence="18">ATCC 35852 / DSM 46488 / JCM 4925 / NBRC 14057 / NRRL 8057</strain>
    </source>
</reference>
<sequence length="494" mass="52922">MSDTSRLRPTETTNTQAPPPFPAPGDRPGHGRAAAVAPPGLLRALTPYLLDWLPRQRWFAGKGRPIAGLALAGAEELLPVDGRLGTPGLLHLLVEVDQGQERRECYQLLLGTRAVLPSALAPALVGRPADGPLAGLAVYEALHDPRLAAVLLERLRSPGRAGPLRFAAEPGAAIPAGLPPRLSGVEQSNTSVVYGDTFILKVFRRVSPGLNPDVELALALSRAGCPRVAEPVAWYEAVGAHEEPATLGVLQRYLPGCQDGWTLALLAAGQGAHGVAGDFTGEARELGRATAEVHRALAGALPVAAWGHERIRLLAEAMTGRLDRAVLAVPELARYAPALRAVYAELAALGATGTTLTVQRVHGDLHLGQVLHTPGRGWVLIDFEGEPDRPLAERRRPQPPVQDVAAMLRSFDYVARFQDPEWPGAAAWAERHRTAFCDGYAERLGGDPRHTPVLLRAYETDKAVYEVVYEARHRPDWLAIPMAAIRRLSAAGGT</sequence>
<evidence type="ECO:0000256" key="11">
    <source>
        <dbReference type="ARBA" id="ARBA00023056"/>
    </source>
</evidence>
<evidence type="ECO:0000256" key="15">
    <source>
        <dbReference type="SAM" id="MobiDB-lite"/>
    </source>
</evidence>
<evidence type="ECO:0000256" key="1">
    <source>
        <dbReference type="ARBA" id="ARBA00004964"/>
    </source>
</evidence>
<evidence type="ECO:0000256" key="4">
    <source>
        <dbReference type="ARBA" id="ARBA00011962"/>
    </source>
</evidence>
<dbReference type="EMBL" id="CP003219">
    <property type="protein sequence ID" value="AEW96612.1"/>
    <property type="molecule type" value="Genomic_DNA"/>
</dbReference>
<dbReference type="GO" id="GO:0005978">
    <property type="term" value="P:glycogen biosynthetic process"/>
    <property type="evidence" value="ECO:0007669"/>
    <property type="project" value="UniProtKB-UniPathway"/>
</dbReference>
<dbReference type="KEGG" id="sct:SCAT_4253"/>
<feature type="region of interest" description="Disordered" evidence="15">
    <location>
        <begin position="1"/>
        <end position="34"/>
    </location>
</feature>
<keyword evidence="18" id="KW-1185">Reference proteome</keyword>
<dbReference type="eggNOG" id="COG3281">
    <property type="taxonomic scope" value="Bacteria"/>
</dbReference>
<evidence type="ECO:0000256" key="14">
    <source>
        <dbReference type="ARBA" id="ARBA00049067"/>
    </source>
</evidence>
<comment type="catalytic activity">
    <reaction evidence="14">
        <text>D-maltose + ATP = alpha-maltose 1-phosphate + ADP + H(+)</text>
        <dbReference type="Rhea" id="RHEA:31915"/>
        <dbReference type="ChEBI" id="CHEBI:15378"/>
        <dbReference type="ChEBI" id="CHEBI:17306"/>
        <dbReference type="ChEBI" id="CHEBI:30616"/>
        <dbReference type="ChEBI" id="CHEBI:63576"/>
        <dbReference type="ChEBI" id="CHEBI:456216"/>
        <dbReference type="EC" id="2.7.1.175"/>
    </reaction>
</comment>